<dbReference type="OrthoDB" id="185373at2759"/>
<dbReference type="GO" id="GO:0009507">
    <property type="term" value="C:chloroplast"/>
    <property type="evidence" value="ECO:0007669"/>
    <property type="project" value="TreeGrafter"/>
</dbReference>
<dbReference type="Gene3D" id="1.25.40.10">
    <property type="entry name" value="Tetratricopeptide repeat domain"/>
    <property type="match status" value="2"/>
</dbReference>
<feature type="region of interest" description="Disordered" evidence="4">
    <location>
        <begin position="589"/>
        <end position="610"/>
    </location>
</feature>
<feature type="compositionally biased region" description="Pro residues" evidence="4">
    <location>
        <begin position="69"/>
        <end position="85"/>
    </location>
</feature>
<dbReference type="Pfam" id="PF01535">
    <property type="entry name" value="PPR"/>
    <property type="match status" value="3"/>
</dbReference>
<feature type="compositionally biased region" description="Basic and acidic residues" evidence="4">
    <location>
        <begin position="589"/>
        <end position="598"/>
    </location>
</feature>
<feature type="repeat" description="PPR" evidence="3">
    <location>
        <begin position="447"/>
        <end position="481"/>
    </location>
</feature>
<feature type="repeat" description="PPR" evidence="3">
    <location>
        <begin position="307"/>
        <end position="341"/>
    </location>
</feature>
<dbReference type="InterPro" id="IPR002885">
    <property type="entry name" value="PPR_rpt"/>
</dbReference>
<feature type="repeat" description="PPR" evidence="3">
    <location>
        <begin position="412"/>
        <end position="446"/>
    </location>
</feature>
<keyword evidence="6" id="KW-1185">Reference proteome</keyword>
<gene>
    <name evidence="5" type="ORF">Lalb_Chr14g0362001</name>
</gene>
<dbReference type="NCBIfam" id="TIGR00756">
    <property type="entry name" value="PPR"/>
    <property type="match status" value="5"/>
</dbReference>
<keyword evidence="2" id="KW-0677">Repeat</keyword>
<reference evidence="6" key="1">
    <citation type="journal article" date="2020" name="Nat. Commun.">
        <title>Genome sequence of the cluster root forming white lupin.</title>
        <authorList>
            <person name="Hufnagel B."/>
            <person name="Marques A."/>
            <person name="Soriano A."/>
            <person name="Marques L."/>
            <person name="Divol F."/>
            <person name="Doumas P."/>
            <person name="Sallet E."/>
            <person name="Mancinotti D."/>
            <person name="Carrere S."/>
            <person name="Marande W."/>
            <person name="Arribat S."/>
            <person name="Keller J."/>
            <person name="Huneau C."/>
            <person name="Blein T."/>
            <person name="Aime D."/>
            <person name="Laguerre M."/>
            <person name="Taylor J."/>
            <person name="Schubert V."/>
            <person name="Nelson M."/>
            <person name="Geu-Flores F."/>
            <person name="Crespi M."/>
            <person name="Gallardo-Guerrero K."/>
            <person name="Delaux P.-M."/>
            <person name="Salse J."/>
            <person name="Berges H."/>
            <person name="Guyot R."/>
            <person name="Gouzy J."/>
            <person name="Peret B."/>
        </authorList>
    </citation>
    <scope>NUCLEOTIDE SEQUENCE [LARGE SCALE GENOMIC DNA]</scope>
    <source>
        <strain evidence="6">cv. Amiga</strain>
    </source>
</reference>
<evidence type="ECO:0000256" key="1">
    <source>
        <dbReference type="ARBA" id="ARBA00007626"/>
    </source>
</evidence>
<dbReference type="PANTHER" id="PTHR47936">
    <property type="entry name" value="PPR_LONG DOMAIN-CONTAINING PROTEIN"/>
    <property type="match status" value="1"/>
</dbReference>
<dbReference type="Pfam" id="PF13041">
    <property type="entry name" value="PPR_2"/>
    <property type="match status" value="2"/>
</dbReference>
<dbReference type="AlphaFoldDB" id="A0A6A4P8R8"/>
<feature type="repeat" description="PPR" evidence="3">
    <location>
        <begin position="342"/>
        <end position="376"/>
    </location>
</feature>
<feature type="region of interest" description="Disordered" evidence="4">
    <location>
        <begin position="68"/>
        <end position="88"/>
    </location>
</feature>
<evidence type="ECO:0000313" key="6">
    <source>
        <dbReference type="Proteomes" id="UP000447434"/>
    </source>
</evidence>
<proteinExistence type="inferred from homology"/>
<dbReference type="EMBL" id="WOCE01000014">
    <property type="protein sequence ID" value="KAE9599415.1"/>
    <property type="molecule type" value="Genomic_DNA"/>
</dbReference>
<comment type="caution">
    <text evidence="5">The sequence shown here is derived from an EMBL/GenBank/DDBJ whole genome shotgun (WGS) entry which is preliminary data.</text>
</comment>
<dbReference type="InterPro" id="IPR011990">
    <property type="entry name" value="TPR-like_helical_dom_sf"/>
</dbReference>
<name>A0A6A4P8R8_LUPAL</name>
<accession>A0A6A4P8R8</accession>
<dbReference type="PROSITE" id="PS51375">
    <property type="entry name" value="PPR"/>
    <property type="match status" value="7"/>
</dbReference>
<dbReference type="PANTHER" id="PTHR47936:SF1">
    <property type="entry name" value="PENTATRICOPEPTIDE REPEAT-CONTAINING PROTEIN GUN1, CHLOROPLASTIC"/>
    <property type="match status" value="1"/>
</dbReference>
<feature type="repeat" description="PPR" evidence="3">
    <location>
        <begin position="272"/>
        <end position="306"/>
    </location>
</feature>
<evidence type="ECO:0000313" key="5">
    <source>
        <dbReference type="EMBL" id="KAE9599415.1"/>
    </source>
</evidence>
<dbReference type="Proteomes" id="UP000447434">
    <property type="component" value="Chromosome 14"/>
</dbReference>
<evidence type="ECO:0000256" key="2">
    <source>
        <dbReference type="ARBA" id="ARBA00022737"/>
    </source>
</evidence>
<dbReference type="GO" id="GO:0010019">
    <property type="term" value="P:chloroplast-nucleus signaling pathway"/>
    <property type="evidence" value="ECO:0007669"/>
    <property type="project" value="TreeGrafter"/>
</dbReference>
<feature type="repeat" description="PPR" evidence="3">
    <location>
        <begin position="377"/>
        <end position="411"/>
    </location>
</feature>
<sequence>MCLTGWLSRSLFFTTMFISHRPRQISLFSFHLTLIKSYPFPSSIRRRFLSSSEPSWLSLPGNPLIHWPSLPPPNPPNPNPNPNPKPESCSNNHFSLISNLFTDPSISPGSVLHEKLDRSGIEPGLSLLHSVFEHFGSSPKLLHSLFLWALNRPGFRPDPKLFDSVVNVLAKSREFHSAWNLIRDHIDDEGEQRLVSIATFATLIRRYARAGMRQPAIRTFEFAKDHTSILDSGSEMSLFGILLDSLCKEGSVREASDYFLRRKKMDPSWVPSIRIYNILLNGCFRSRKLKQGERLWEEMKKENVRPSVVTYGTLVEGYCRMRRVEKALEMVDDMAKEGIEANAIVYNPIIDALAEAGKFKEALGMVERFHVLEIGPTESTYNSLVKGFCKAGDVEGASKILKTMINRGFVPSPTTYSYFFRYFSRCGKIEEGMNLYTKLNESGYTLDRLTYHLLVKMLCEEERLNLAVQVSKEMRQKGYDMDLATSTMLVHLLCKMHRLEEAFVEFEDMIRRGIVPQYLTFQRMNAELKKKGMTEMAQRLCKLMSSVPHSTKLPNTYEQERDDAYARRKSIIQKAKAFSDMLKDCKDPRELDKYRRNSSENAVSEPKTIR</sequence>
<dbReference type="GO" id="GO:0031930">
    <property type="term" value="P:mitochondria-nucleus signaling pathway"/>
    <property type="evidence" value="ECO:0007669"/>
    <property type="project" value="TreeGrafter"/>
</dbReference>
<organism evidence="5 6">
    <name type="scientific">Lupinus albus</name>
    <name type="common">White lupine</name>
    <name type="synonym">Lupinus termis</name>
    <dbReference type="NCBI Taxonomy" id="3870"/>
    <lineage>
        <taxon>Eukaryota</taxon>
        <taxon>Viridiplantae</taxon>
        <taxon>Streptophyta</taxon>
        <taxon>Embryophyta</taxon>
        <taxon>Tracheophyta</taxon>
        <taxon>Spermatophyta</taxon>
        <taxon>Magnoliopsida</taxon>
        <taxon>eudicotyledons</taxon>
        <taxon>Gunneridae</taxon>
        <taxon>Pentapetalae</taxon>
        <taxon>rosids</taxon>
        <taxon>fabids</taxon>
        <taxon>Fabales</taxon>
        <taxon>Fabaceae</taxon>
        <taxon>Papilionoideae</taxon>
        <taxon>50 kb inversion clade</taxon>
        <taxon>genistoids sensu lato</taxon>
        <taxon>core genistoids</taxon>
        <taxon>Genisteae</taxon>
        <taxon>Lupinus</taxon>
    </lineage>
</organism>
<protein>
    <submittedName>
        <fullName evidence="5">Putative tetratricopeptide-like helical domain-containing protein</fullName>
    </submittedName>
</protein>
<feature type="repeat" description="PPR" evidence="3">
    <location>
        <begin position="482"/>
        <end position="516"/>
    </location>
</feature>
<evidence type="ECO:0000256" key="3">
    <source>
        <dbReference type="PROSITE-ProRule" id="PRU00708"/>
    </source>
</evidence>
<evidence type="ECO:0000256" key="4">
    <source>
        <dbReference type="SAM" id="MobiDB-lite"/>
    </source>
</evidence>
<comment type="similarity">
    <text evidence="1">Belongs to the PPR family. P subfamily.</text>
</comment>